<name>A0A7J3Z6Q8_9CREN</name>
<proteinExistence type="predicted"/>
<comment type="caution">
    <text evidence="1">The sequence shown here is derived from an EMBL/GenBank/DDBJ whole genome shotgun (WGS) entry which is preliminary data.</text>
</comment>
<gene>
    <name evidence="1" type="ORF">ENM66_04165</name>
</gene>
<sequence length="63" mass="7138">MLGVEVSEVTHLSPEVKALKVISDPSILELDYVLYRGGLNRLYKMCVSDLVNYLKPLVLDIFK</sequence>
<accession>A0A7J3Z6Q8</accession>
<reference evidence="1" key="1">
    <citation type="journal article" date="2020" name="mSystems">
        <title>Genome- and Community-Level Interaction Insights into Carbon Utilization and Element Cycling Functions of Hydrothermarchaeota in Hydrothermal Sediment.</title>
        <authorList>
            <person name="Zhou Z."/>
            <person name="Liu Y."/>
            <person name="Xu W."/>
            <person name="Pan J."/>
            <person name="Luo Z.H."/>
            <person name="Li M."/>
        </authorList>
    </citation>
    <scope>NUCLEOTIDE SEQUENCE [LARGE SCALE GENOMIC DNA]</scope>
    <source>
        <strain evidence="1">SpSt-1105</strain>
    </source>
</reference>
<evidence type="ECO:0000313" key="1">
    <source>
        <dbReference type="EMBL" id="HHQ50529.1"/>
    </source>
</evidence>
<protein>
    <submittedName>
        <fullName evidence="1">Uncharacterized protein</fullName>
    </submittedName>
</protein>
<organism evidence="1">
    <name type="scientific">Ignisphaera aggregans</name>
    <dbReference type="NCBI Taxonomy" id="334771"/>
    <lineage>
        <taxon>Archaea</taxon>
        <taxon>Thermoproteota</taxon>
        <taxon>Thermoprotei</taxon>
        <taxon>Desulfurococcales</taxon>
        <taxon>Desulfurococcaceae</taxon>
        <taxon>Ignisphaera</taxon>
    </lineage>
</organism>
<dbReference type="AlphaFoldDB" id="A0A7J3Z6Q8"/>
<dbReference type="EMBL" id="DRYQ01000057">
    <property type="protein sequence ID" value="HHQ50529.1"/>
    <property type="molecule type" value="Genomic_DNA"/>
</dbReference>